<keyword evidence="7" id="KW-1185">Reference proteome</keyword>
<dbReference type="STRING" id="582899.Hden_3376"/>
<evidence type="ECO:0000256" key="3">
    <source>
        <dbReference type="ARBA" id="ARBA00023274"/>
    </source>
</evidence>
<gene>
    <name evidence="5" type="primary">rplS</name>
    <name evidence="6" type="ordered locus">Hden_3376</name>
</gene>
<dbReference type="NCBIfam" id="TIGR01024">
    <property type="entry name" value="rplS_bact"/>
    <property type="match status" value="1"/>
</dbReference>
<proteinExistence type="inferred from homology"/>
<evidence type="ECO:0000256" key="2">
    <source>
        <dbReference type="ARBA" id="ARBA00022980"/>
    </source>
</evidence>
<dbReference type="PANTHER" id="PTHR15680:SF9">
    <property type="entry name" value="LARGE RIBOSOMAL SUBUNIT PROTEIN BL19M"/>
    <property type="match status" value="1"/>
</dbReference>
<dbReference type="Proteomes" id="UP000002033">
    <property type="component" value="Chromosome"/>
</dbReference>
<dbReference type="PROSITE" id="PS01015">
    <property type="entry name" value="RIBOSOMAL_L19"/>
    <property type="match status" value="1"/>
</dbReference>
<evidence type="ECO:0000313" key="7">
    <source>
        <dbReference type="Proteomes" id="UP000002033"/>
    </source>
</evidence>
<name>D8JXI8_HYPDA</name>
<dbReference type="InterPro" id="IPR038657">
    <property type="entry name" value="Ribosomal_bL19_sf"/>
</dbReference>
<dbReference type="HAMAP" id="MF_00402">
    <property type="entry name" value="Ribosomal_bL19"/>
    <property type="match status" value="1"/>
</dbReference>
<dbReference type="InterPro" id="IPR001857">
    <property type="entry name" value="Ribosomal_bL19"/>
</dbReference>
<dbReference type="OrthoDB" id="9803541at2"/>
<evidence type="ECO:0000256" key="1">
    <source>
        <dbReference type="ARBA" id="ARBA00005781"/>
    </source>
</evidence>
<dbReference type="SUPFAM" id="SSF50104">
    <property type="entry name" value="Translation proteins SH3-like domain"/>
    <property type="match status" value="1"/>
</dbReference>
<dbReference type="InterPro" id="IPR018257">
    <property type="entry name" value="Ribosomal_bL19_CS"/>
</dbReference>
<evidence type="ECO:0000313" key="6">
    <source>
        <dbReference type="EMBL" id="ADJ25169.1"/>
    </source>
</evidence>
<sequence length="231" mass="26211">MNIIQQLEREQMDAVLSKRGIPEFGPGDTVKVMVKVIESAEADPKDKKKKVEKEPTVRFQAYEGVVIARSGAGLNENFTVRKISYGEGVERVFPIYSPYIAEIEVLRRGKVRRAKLYYLRGRRGKAARIFERTDARARRLNAAWKGFKKPKGEADDLTRINGIDIDLQNRLKHLNCYKIEQIANLSDEDIANIDETLNLKGAIEKQDWIGQAQRLVAELTAAEVPAEEAKE</sequence>
<organism evidence="6 7">
    <name type="scientific">Hyphomicrobium denitrificans (strain ATCC 51888 / DSM 1869 / NCIMB 11706 / TK 0415)</name>
    <dbReference type="NCBI Taxonomy" id="582899"/>
    <lineage>
        <taxon>Bacteria</taxon>
        <taxon>Pseudomonadati</taxon>
        <taxon>Pseudomonadota</taxon>
        <taxon>Alphaproteobacteria</taxon>
        <taxon>Hyphomicrobiales</taxon>
        <taxon>Hyphomicrobiaceae</taxon>
        <taxon>Hyphomicrobium</taxon>
    </lineage>
</organism>
<dbReference type="GO" id="GO:0006412">
    <property type="term" value="P:translation"/>
    <property type="evidence" value="ECO:0007669"/>
    <property type="project" value="UniProtKB-UniRule"/>
</dbReference>
<dbReference type="EMBL" id="CP002083">
    <property type="protein sequence ID" value="ADJ25169.1"/>
    <property type="molecule type" value="Genomic_DNA"/>
</dbReference>
<dbReference type="AlphaFoldDB" id="D8JXI8"/>
<dbReference type="eggNOG" id="COG3743">
    <property type="taxonomic scope" value="Bacteria"/>
</dbReference>
<comment type="function">
    <text evidence="5">This protein is located at the 30S-50S ribosomal subunit interface and may play a role in the structure and function of the aminoacyl-tRNA binding site.</text>
</comment>
<reference evidence="7" key="1">
    <citation type="journal article" date="2011" name="J. Bacteriol.">
        <title>Genome sequences of eight morphologically diverse alphaproteobacteria.</title>
        <authorList>
            <consortium name="US DOE Joint Genome Institute"/>
            <person name="Brown P.J."/>
            <person name="Kysela D.T."/>
            <person name="Buechlein A."/>
            <person name="Hemmerich C."/>
            <person name="Brun Y.V."/>
        </authorList>
    </citation>
    <scope>NUCLEOTIDE SEQUENCE [LARGE SCALE GENOMIC DNA]</scope>
    <source>
        <strain evidence="7">ATCC 51888 / DSM 1869 / NCIB 11706 / TK 0415</strain>
    </source>
</reference>
<evidence type="ECO:0000256" key="4">
    <source>
        <dbReference type="ARBA" id="ARBA00035171"/>
    </source>
</evidence>
<keyword evidence="3 5" id="KW-0687">Ribonucleoprotein</keyword>
<dbReference type="Gene3D" id="2.30.30.790">
    <property type="match status" value="1"/>
</dbReference>
<dbReference type="eggNOG" id="COG0335">
    <property type="taxonomic scope" value="Bacteria"/>
</dbReference>
<keyword evidence="2 5" id="KW-0689">Ribosomal protein</keyword>
<dbReference type="GO" id="GO:0022625">
    <property type="term" value="C:cytosolic large ribosomal subunit"/>
    <property type="evidence" value="ECO:0007669"/>
    <property type="project" value="TreeGrafter"/>
</dbReference>
<comment type="similarity">
    <text evidence="1 5">Belongs to the bacterial ribosomal protein bL19 family.</text>
</comment>
<dbReference type="GO" id="GO:0003735">
    <property type="term" value="F:structural constituent of ribosome"/>
    <property type="evidence" value="ECO:0007669"/>
    <property type="project" value="InterPro"/>
</dbReference>
<dbReference type="HOGENOM" id="CLU_1249234_0_0_5"/>
<protein>
    <recommendedName>
        <fullName evidence="4 5">Large ribosomal subunit protein bL19</fullName>
    </recommendedName>
</protein>
<dbReference type="Pfam" id="PF01245">
    <property type="entry name" value="Ribosomal_L19"/>
    <property type="match status" value="1"/>
</dbReference>
<dbReference type="InterPro" id="IPR008991">
    <property type="entry name" value="Translation_prot_SH3-like_sf"/>
</dbReference>
<accession>D8JXI8</accession>
<dbReference type="RefSeq" id="WP_013217328.1">
    <property type="nucleotide sequence ID" value="NC_014313.1"/>
</dbReference>
<dbReference type="KEGG" id="hdn:Hden_3376"/>
<evidence type="ECO:0000256" key="5">
    <source>
        <dbReference type="HAMAP-Rule" id="MF_00402"/>
    </source>
</evidence>
<dbReference type="PANTHER" id="PTHR15680">
    <property type="entry name" value="RIBOSOMAL PROTEIN L19"/>
    <property type="match status" value="1"/>
</dbReference>